<reference evidence="2" key="1">
    <citation type="submission" date="2016-10" db="EMBL/GenBank/DDBJ databases">
        <title>Pseudomonas frederiksbergensis ERGS4:02 complete genome.</title>
        <authorList>
            <person name="Kumar R."/>
            <person name="Acharya V."/>
            <person name="Singh D."/>
        </authorList>
    </citation>
    <scope>NUCLEOTIDE SEQUENCE [LARGE SCALE GENOMIC DNA]</scope>
    <source>
        <strain evidence="2">ERGS4:02</strain>
    </source>
</reference>
<evidence type="ECO:0000313" key="2">
    <source>
        <dbReference type="Proteomes" id="UP000182567"/>
    </source>
</evidence>
<name>A0A1J0ERW2_9PSED</name>
<dbReference type="Proteomes" id="UP000182567">
    <property type="component" value="Chromosome"/>
</dbReference>
<evidence type="ECO:0000313" key="1">
    <source>
        <dbReference type="EMBL" id="APC18833.1"/>
    </source>
</evidence>
<protein>
    <submittedName>
        <fullName evidence="1">Uncharacterized protein</fullName>
    </submittedName>
</protein>
<gene>
    <name evidence="1" type="ORF">BLL42_25165</name>
</gene>
<accession>A0A1J0ERW2</accession>
<dbReference type="AlphaFoldDB" id="A0A1J0ERW2"/>
<dbReference type="EMBL" id="CP017886">
    <property type="protein sequence ID" value="APC18833.1"/>
    <property type="molecule type" value="Genomic_DNA"/>
</dbReference>
<proteinExistence type="predicted"/>
<sequence>MKFQQPMPSEAPTGAHCVFSRIQPGLTCSETGDFNDVAQPVLEQIEAMTGEVNKVAAARPSSPSH</sequence>
<organism evidence="1 2">
    <name type="scientific">Pseudomonas frederiksbergensis</name>
    <dbReference type="NCBI Taxonomy" id="104087"/>
    <lineage>
        <taxon>Bacteria</taxon>
        <taxon>Pseudomonadati</taxon>
        <taxon>Pseudomonadota</taxon>
        <taxon>Gammaproteobacteria</taxon>
        <taxon>Pseudomonadales</taxon>
        <taxon>Pseudomonadaceae</taxon>
        <taxon>Pseudomonas</taxon>
    </lineage>
</organism>